<dbReference type="AlphaFoldDB" id="A0AAV9J0F8"/>
<feature type="domain" description="DUF1995" evidence="1">
    <location>
        <begin position="61"/>
        <end position="306"/>
    </location>
</feature>
<keyword evidence="3" id="KW-1185">Reference proteome</keyword>
<sequence>MLAWCVAVPCSHPPRLSLHGEQTLHRAQRPPARRALRAPVRRAVALADAPSAPDLDGVRLPTDPGEVVQKAARALVAGAMACERRLQCQVLLPGVHGLVEDTVPFSEQLLIRLGLRLGVEIMADQAWARQSLYPLVRLVFLSEGTAAVARAIWQQQWTRWSEPLGDQVESRLSSRSLATRVSSAVDWDDECAPSGAVRRIVVFMAPENRRGLPVVTDIEKAMLNTQADDATIPTDAWVWVLLNPLLVDQEDNVALSIREIDRRRAFVRSFIQAYTFRPLYRVQRPSMRAVGCGLLWHTYAQPWRVFGCAPWVLPKSSAESAALPNPPGGYRLLGEYPEAAGHNVPPDDALLQQVFAAHADVLEPRPPPSPPDRTQQASMALAWAVAALLVASAVGDHWALVSGALRGAP</sequence>
<evidence type="ECO:0000313" key="2">
    <source>
        <dbReference type="EMBL" id="KAK4538070.1"/>
    </source>
</evidence>
<dbReference type="InterPro" id="IPR053021">
    <property type="entry name" value="Chloroplast_ADK"/>
</dbReference>
<accession>A0AAV9J0F8</accession>
<dbReference type="InterPro" id="IPR018962">
    <property type="entry name" value="DUF1995"/>
</dbReference>
<gene>
    <name evidence="2" type="ORF">CDCA_CDCA15G4095</name>
</gene>
<reference evidence="2 3" key="1">
    <citation type="submission" date="2022-07" db="EMBL/GenBank/DDBJ databases">
        <title>Genome-wide signatures of adaptation to extreme environments.</title>
        <authorList>
            <person name="Cho C.H."/>
            <person name="Yoon H.S."/>
        </authorList>
    </citation>
    <scope>NUCLEOTIDE SEQUENCE [LARGE SCALE GENOMIC DNA]</scope>
    <source>
        <strain evidence="2 3">DBV 063 E5</strain>
    </source>
</reference>
<evidence type="ECO:0000259" key="1">
    <source>
        <dbReference type="Pfam" id="PF09353"/>
    </source>
</evidence>
<proteinExistence type="predicted"/>
<comment type="caution">
    <text evidence="2">The sequence shown here is derived from an EMBL/GenBank/DDBJ whole genome shotgun (WGS) entry which is preliminary data.</text>
</comment>
<name>A0AAV9J0F8_CYACA</name>
<dbReference type="Proteomes" id="UP001301350">
    <property type="component" value="Unassembled WGS sequence"/>
</dbReference>
<dbReference type="Pfam" id="PF09353">
    <property type="entry name" value="DUF1995"/>
    <property type="match status" value="1"/>
</dbReference>
<dbReference type="EMBL" id="JANCYW010000015">
    <property type="protein sequence ID" value="KAK4538070.1"/>
    <property type="molecule type" value="Genomic_DNA"/>
</dbReference>
<protein>
    <recommendedName>
        <fullName evidence="1">DUF1995 domain-containing protein</fullName>
    </recommendedName>
</protein>
<organism evidence="2 3">
    <name type="scientific">Cyanidium caldarium</name>
    <name type="common">Red alga</name>
    <dbReference type="NCBI Taxonomy" id="2771"/>
    <lineage>
        <taxon>Eukaryota</taxon>
        <taxon>Rhodophyta</taxon>
        <taxon>Bangiophyceae</taxon>
        <taxon>Cyanidiales</taxon>
        <taxon>Cyanidiaceae</taxon>
        <taxon>Cyanidium</taxon>
    </lineage>
</organism>
<dbReference type="PANTHER" id="PTHR35509">
    <property type="entry name" value="DOMAIN PROTEIN, PUTATIVE (DUF1995)-RELATED"/>
    <property type="match status" value="1"/>
</dbReference>
<evidence type="ECO:0000313" key="3">
    <source>
        <dbReference type="Proteomes" id="UP001301350"/>
    </source>
</evidence>
<dbReference type="PANTHER" id="PTHR35509:SF1">
    <property type="entry name" value="DOMAIN PROTEIN, PUTATIVE (DUF1995)-RELATED"/>
    <property type="match status" value="1"/>
</dbReference>